<feature type="domain" description="ABC transmembrane type-1" evidence="8">
    <location>
        <begin position="72"/>
        <end position="263"/>
    </location>
</feature>
<comment type="caution">
    <text evidence="9">The sequence shown here is derived from an EMBL/GenBank/DDBJ whole genome shotgun (WGS) entry which is preliminary data.</text>
</comment>
<gene>
    <name evidence="9" type="ORF">E3J68_04875</name>
</gene>
<evidence type="ECO:0000256" key="5">
    <source>
        <dbReference type="ARBA" id="ARBA00022989"/>
    </source>
</evidence>
<keyword evidence="5 7" id="KW-1133">Transmembrane helix</keyword>
<dbReference type="InterPro" id="IPR000515">
    <property type="entry name" value="MetI-like"/>
</dbReference>
<dbReference type="PANTHER" id="PTHR32243">
    <property type="entry name" value="MALTOSE TRANSPORT SYSTEM PERMEASE-RELATED"/>
    <property type="match status" value="1"/>
</dbReference>
<feature type="transmembrane region" description="Helical" evidence="7">
    <location>
        <begin position="184"/>
        <end position="206"/>
    </location>
</feature>
<dbReference type="InterPro" id="IPR035906">
    <property type="entry name" value="MetI-like_sf"/>
</dbReference>
<feature type="transmembrane region" description="Helical" evidence="7">
    <location>
        <begin position="240"/>
        <end position="263"/>
    </location>
</feature>
<evidence type="ECO:0000256" key="4">
    <source>
        <dbReference type="ARBA" id="ARBA00022692"/>
    </source>
</evidence>
<evidence type="ECO:0000313" key="9">
    <source>
        <dbReference type="EMBL" id="TET26903.1"/>
    </source>
</evidence>
<dbReference type="InterPro" id="IPR050901">
    <property type="entry name" value="BP-dep_ABC_trans_perm"/>
</dbReference>
<keyword evidence="2 7" id="KW-0813">Transport</keyword>
<comment type="subcellular location">
    <subcellularLocation>
        <location evidence="1 7">Cell membrane</location>
        <topology evidence="1 7">Multi-pass membrane protein</topology>
    </subcellularLocation>
</comment>
<keyword evidence="4 7" id="KW-0812">Transmembrane</keyword>
<evidence type="ECO:0000259" key="8">
    <source>
        <dbReference type="PROSITE" id="PS50928"/>
    </source>
</evidence>
<dbReference type="SUPFAM" id="SSF161098">
    <property type="entry name" value="MetI-like"/>
    <property type="match status" value="1"/>
</dbReference>
<feature type="transmembrane region" description="Helical" evidence="7">
    <location>
        <begin position="107"/>
        <end position="128"/>
    </location>
</feature>
<dbReference type="PROSITE" id="PS50928">
    <property type="entry name" value="ABC_TM1"/>
    <property type="match status" value="1"/>
</dbReference>
<keyword evidence="6 7" id="KW-0472">Membrane</keyword>
<evidence type="ECO:0000256" key="6">
    <source>
        <dbReference type="ARBA" id="ARBA00023136"/>
    </source>
</evidence>
<organism evidence="9 10">
    <name type="scientific">Aerophobetes bacterium</name>
    <dbReference type="NCBI Taxonomy" id="2030807"/>
    <lineage>
        <taxon>Bacteria</taxon>
        <taxon>Candidatus Aerophobota</taxon>
    </lineage>
</organism>
<evidence type="ECO:0000256" key="7">
    <source>
        <dbReference type="RuleBase" id="RU363032"/>
    </source>
</evidence>
<dbReference type="AlphaFoldDB" id="A0A523T9D7"/>
<feature type="transmembrane region" description="Helical" evidence="7">
    <location>
        <begin position="12"/>
        <end position="33"/>
    </location>
</feature>
<sequence length="277" mass="30888">MRATKKVYRSFLVYGALGAVGFLFLFPGIYGVLVSFKLNREIFIWPPAILPRLWSLEGYVEILSQPKYIRYFFNAFLISTFTSFVCVILGSLGGYGISRFRIPAKGILMLGIIALMMFPGPILMIPYVRLSKALHLYDTYLALVMVNSGFSLPIAIWLLKTFFDSIPPAIEEAALIDGCTRLKALIYVIGPLARAGVIAIFAFAFLRTWNEFMFAMILTKGPERAPISVGLASFFTSYNVHWNAIMATTGLSIIPLMIIFIFLQRYIISGITGGAVK</sequence>
<feature type="transmembrane region" description="Helical" evidence="7">
    <location>
        <begin position="71"/>
        <end position="95"/>
    </location>
</feature>
<protein>
    <submittedName>
        <fullName evidence="9">Carbohydrate ABC transporter permease</fullName>
    </submittedName>
</protein>
<dbReference type="Pfam" id="PF00528">
    <property type="entry name" value="BPD_transp_1"/>
    <property type="match status" value="1"/>
</dbReference>
<feature type="transmembrane region" description="Helical" evidence="7">
    <location>
        <begin position="140"/>
        <end position="163"/>
    </location>
</feature>
<dbReference type="Gene3D" id="1.10.3720.10">
    <property type="entry name" value="MetI-like"/>
    <property type="match status" value="1"/>
</dbReference>
<dbReference type="PANTHER" id="PTHR32243:SF18">
    <property type="entry name" value="INNER MEMBRANE ABC TRANSPORTER PERMEASE PROTEIN YCJP"/>
    <property type="match status" value="1"/>
</dbReference>
<name>A0A523T9D7_UNCAE</name>
<evidence type="ECO:0000313" key="10">
    <source>
        <dbReference type="Proteomes" id="UP000316517"/>
    </source>
</evidence>
<accession>A0A523T9D7</accession>
<keyword evidence="3" id="KW-1003">Cell membrane</keyword>
<comment type="similarity">
    <text evidence="7">Belongs to the binding-protein-dependent transport system permease family.</text>
</comment>
<evidence type="ECO:0000256" key="2">
    <source>
        <dbReference type="ARBA" id="ARBA00022448"/>
    </source>
</evidence>
<dbReference type="Proteomes" id="UP000316517">
    <property type="component" value="Unassembled WGS sequence"/>
</dbReference>
<reference evidence="9 10" key="1">
    <citation type="submission" date="2019-03" db="EMBL/GenBank/DDBJ databases">
        <title>Metabolic potential of uncultured bacteria and archaea associated with petroleum seepage in deep-sea sediments.</title>
        <authorList>
            <person name="Dong X."/>
            <person name="Hubert C."/>
        </authorList>
    </citation>
    <scope>NUCLEOTIDE SEQUENCE [LARGE SCALE GENOMIC DNA]</scope>
    <source>
        <strain evidence="9">E44_bin3</strain>
    </source>
</reference>
<dbReference type="EMBL" id="SOJT01000217">
    <property type="protein sequence ID" value="TET26903.1"/>
    <property type="molecule type" value="Genomic_DNA"/>
</dbReference>
<proteinExistence type="inferred from homology"/>
<dbReference type="GO" id="GO:0055085">
    <property type="term" value="P:transmembrane transport"/>
    <property type="evidence" value="ECO:0007669"/>
    <property type="project" value="InterPro"/>
</dbReference>
<dbReference type="CDD" id="cd06261">
    <property type="entry name" value="TM_PBP2"/>
    <property type="match status" value="1"/>
</dbReference>
<evidence type="ECO:0000256" key="3">
    <source>
        <dbReference type="ARBA" id="ARBA00022475"/>
    </source>
</evidence>
<dbReference type="GO" id="GO:0005886">
    <property type="term" value="C:plasma membrane"/>
    <property type="evidence" value="ECO:0007669"/>
    <property type="project" value="UniProtKB-SubCell"/>
</dbReference>
<evidence type="ECO:0000256" key="1">
    <source>
        <dbReference type="ARBA" id="ARBA00004651"/>
    </source>
</evidence>